<dbReference type="EMBL" id="KL198016">
    <property type="protein sequence ID" value="KDQ21154.1"/>
    <property type="molecule type" value="Genomic_DNA"/>
</dbReference>
<dbReference type="PANTHER" id="PTHR24287">
    <property type="entry name" value="P450, PUTATIVE (EUROFUNG)-RELATED"/>
    <property type="match status" value="1"/>
</dbReference>
<dbReference type="CDD" id="cd11063">
    <property type="entry name" value="CYP52"/>
    <property type="match status" value="1"/>
</dbReference>
<evidence type="ECO:0000256" key="2">
    <source>
        <dbReference type="ARBA" id="ARBA00010617"/>
    </source>
</evidence>
<dbReference type="Pfam" id="PF00067">
    <property type="entry name" value="p450"/>
    <property type="match status" value="1"/>
</dbReference>
<accession>A0A067MZV7</accession>
<keyword evidence="4 8" id="KW-0479">Metal-binding</keyword>
<keyword evidence="10" id="KW-1133">Transmembrane helix</keyword>
<dbReference type="OrthoDB" id="1470350at2759"/>
<dbReference type="Proteomes" id="UP000027195">
    <property type="component" value="Unassembled WGS sequence"/>
</dbReference>
<name>A0A067MZV7_BOTB1</name>
<dbReference type="STRING" id="930990.A0A067MZV7"/>
<evidence type="ECO:0000256" key="9">
    <source>
        <dbReference type="RuleBase" id="RU000461"/>
    </source>
</evidence>
<keyword evidence="12" id="KW-1185">Reference proteome</keyword>
<dbReference type="PRINTS" id="PR00463">
    <property type="entry name" value="EP450I"/>
</dbReference>
<dbReference type="InterPro" id="IPR017972">
    <property type="entry name" value="Cyt_P450_CS"/>
</dbReference>
<sequence length="601" mass="67698">MGHTDAQESSAAAIVYKEDTLPPGLSFLFRVLPTVLGPPLALHAVFLLLPPSLSPSAIFRPFLYFLALPLYGFAKYTFKSASHARDARRLGAVRIPQVRGNAPGNIDIVAKLEEQMRLDYCGTPMETFIAEYGKTYAIKMLWDVETVFTMEPEHIKAVLATDFTNFIKGNTFIRAMKSMLGQGVFNSDGDMWKFHRSITRPFFTRDRITDFDTFNRHADAVIERMKESFITGTAVDYQDMAARFTLDSAAEFLFGISVDSTASPMLLPATDGANAVTANPVKDFAHAFADTQMHVAYRSRIGPLWPIFELTGDKTAENMKVLHAFADPIVERALREKRAGAAESTKEKEDTLLSHLVEQTDDADLIRSELLNILIAGRDTTASTLTFATYALAMYPHVLRKLRQEILDTVGTQRRPTFEDVRQMKYLRAVLNETLRLFPPVPFDVRQAVKSTTLSTPNGPKYYVPADTQVVYSVLLMHRDPSLWGPDSLEFDPERWIDSRLKKYVTPNPFIFLPFNAGPRICLGQQFAYNETSFFLIRLLQQFDEITLAPEAQPLSSRIPPNWAHGAGRRPVERVWPKAHLTLYAEGGLWLKMKPASEEVV</sequence>
<evidence type="ECO:0000256" key="4">
    <source>
        <dbReference type="ARBA" id="ARBA00022723"/>
    </source>
</evidence>
<keyword evidence="5 9" id="KW-0560">Oxidoreductase</keyword>
<dbReference type="AlphaFoldDB" id="A0A067MZV7"/>
<dbReference type="PRINTS" id="PR00385">
    <property type="entry name" value="P450"/>
</dbReference>
<keyword evidence="10" id="KW-0472">Membrane</keyword>
<dbReference type="InterPro" id="IPR036396">
    <property type="entry name" value="Cyt_P450_sf"/>
</dbReference>
<feature type="binding site" description="axial binding residue" evidence="8">
    <location>
        <position position="522"/>
    </location>
    <ligand>
        <name>heme</name>
        <dbReference type="ChEBI" id="CHEBI:30413"/>
    </ligand>
    <ligandPart>
        <name>Fe</name>
        <dbReference type="ChEBI" id="CHEBI:18248"/>
    </ligandPart>
</feature>
<protein>
    <recommendedName>
        <fullName evidence="13">Cytochrome P450 monooxygenase pc-3</fullName>
    </recommendedName>
</protein>
<dbReference type="InParanoid" id="A0A067MZV7"/>
<dbReference type="GO" id="GO:0004497">
    <property type="term" value="F:monooxygenase activity"/>
    <property type="evidence" value="ECO:0007669"/>
    <property type="project" value="UniProtKB-KW"/>
</dbReference>
<evidence type="ECO:0000313" key="11">
    <source>
        <dbReference type="EMBL" id="KDQ21154.1"/>
    </source>
</evidence>
<dbReference type="GO" id="GO:0005506">
    <property type="term" value="F:iron ion binding"/>
    <property type="evidence" value="ECO:0007669"/>
    <property type="project" value="InterPro"/>
</dbReference>
<evidence type="ECO:0000256" key="8">
    <source>
        <dbReference type="PIRSR" id="PIRSR602401-1"/>
    </source>
</evidence>
<keyword evidence="10" id="KW-0812">Transmembrane</keyword>
<comment type="cofactor">
    <cofactor evidence="1 8">
        <name>heme</name>
        <dbReference type="ChEBI" id="CHEBI:30413"/>
    </cofactor>
</comment>
<evidence type="ECO:0000256" key="7">
    <source>
        <dbReference type="ARBA" id="ARBA00023033"/>
    </source>
</evidence>
<dbReference type="InterPro" id="IPR047146">
    <property type="entry name" value="Cyt_P450_E_CYP52_fungi"/>
</dbReference>
<dbReference type="InterPro" id="IPR001128">
    <property type="entry name" value="Cyt_P450"/>
</dbReference>
<proteinExistence type="inferred from homology"/>
<evidence type="ECO:0008006" key="13">
    <source>
        <dbReference type="Google" id="ProtNLM"/>
    </source>
</evidence>
<dbReference type="InterPro" id="IPR002401">
    <property type="entry name" value="Cyt_P450_E_grp-I"/>
</dbReference>
<dbReference type="Gene3D" id="1.10.630.10">
    <property type="entry name" value="Cytochrome P450"/>
    <property type="match status" value="1"/>
</dbReference>
<keyword evidence="3 8" id="KW-0349">Heme</keyword>
<reference evidence="12" key="1">
    <citation type="journal article" date="2014" name="Proc. Natl. Acad. Sci. U.S.A.">
        <title>Extensive sampling of basidiomycete genomes demonstrates inadequacy of the white-rot/brown-rot paradigm for wood decay fungi.</title>
        <authorList>
            <person name="Riley R."/>
            <person name="Salamov A.A."/>
            <person name="Brown D.W."/>
            <person name="Nagy L.G."/>
            <person name="Floudas D."/>
            <person name="Held B.W."/>
            <person name="Levasseur A."/>
            <person name="Lombard V."/>
            <person name="Morin E."/>
            <person name="Otillar R."/>
            <person name="Lindquist E.A."/>
            <person name="Sun H."/>
            <person name="LaButti K.M."/>
            <person name="Schmutz J."/>
            <person name="Jabbour D."/>
            <person name="Luo H."/>
            <person name="Baker S.E."/>
            <person name="Pisabarro A.G."/>
            <person name="Walton J.D."/>
            <person name="Blanchette R.A."/>
            <person name="Henrissat B."/>
            <person name="Martin F."/>
            <person name="Cullen D."/>
            <person name="Hibbett D.S."/>
            <person name="Grigoriev I.V."/>
        </authorList>
    </citation>
    <scope>NUCLEOTIDE SEQUENCE [LARGE SCALE GENOMIC DNA]</scope>
    <source>
        <strain evidence="12">FD-172 SS1</strain>
    </source>
</reference>
<dbReference type="GO" id="GO:0016705">
    <property type="term" value="F:oxidoreductase activity, acting on paired donors, with incorporation or reduction of molecular oxygen"/>
    <property type="evidence" value="ECO:0007669"/>
    <property type="project" value="InterPro"/>
</dbReference>
<evidence type="ECO:0000256" key="5">
    <source>
        <dbReference type="ARBA" id="ARBA00023002"/>
    </source>
</evidence>
<keyword evidence="6 8" id="KW-0408">Iron</keyword>
<keyword evidence="7 9" id="KW-0503">Monooxygenase</keyword>
<dbReference type="SUPFAM" id="SSF48264">
    <property type="entry name" value="Cytochrome P450"/>
    <property type="match status" value="1"/>
</dbReference>
<gene>
    <name evidence="11" type="ORF">BOTBODRAFT_149912</name>
</gene>
<dbReference type="HOGENOM" id="CLU_001570_27_0_1"/>
<evidence type="ECO:0000256" key="6">
    <source>
        <dbReference type="ARBA" id="ARBA00023004"/>
    </source>
</evidence>
<evidence type="ECO:0000256" key="10">
    <source>
        <dbReference type="SAM" id="Phobius"/>
    </source>
</evidence>
<evidence type="ECO:0000313" key="12">
    <source>
        <dbReference type="Proteomes" id="UP000027195"/>
    </source>
</evidence>
<feature type="transmembrane region" description="Helical" evidence="10">
    <location>
        <begin position="27"/>
        <end position="49"/>
    </location>
</feature>
<feature type="transmembrane region" description="Helical" evidence="10">
    <location>
        <begin position="61"/>
        <end position="78"/>
    </location>
</feature>
<dbReference type="PROSITE" id="PS00086">
    <property type="entry name" value="CYTOCHROME_P450"/>
    <property type="match status" value="1"/>
</dbReference>
<dbReference type="PANTHER" id="PTHR24287:SF1">
    <property type="entry name" value="P450, PUTATIVE (EUROFUNG)-RELATED"/>
    <property type="match status" value="1"/>
</dbReference>
<evidence type="ECO:0000256" key="1">
    <source>
        <dbReference type="ARBA" id="ARBA00001971"/>
    </source>
</evidence>
<comment type="similarity">
    <text evidence="2 9">Belongs to the cytochrome P450 family.</text>
</comment>
<dbReference type="GO" id="GO:0020037">
    <property type="term" value="F:heme binding"/>
    <property type="evidence" value="ECO:0007669"/>
    <property type="project" value="InterPro"/>
</dbReference>
<organism evidence="11 12">
    <name type="scientific">Botryobasidium botryosum (strain FD-172 SS1)</name>
    <dbReference type="NCBI Taxonomy" id="930990"/>
    <lineage>
        <taxon>Eukaryota</taxon>
        <taxon>Fungi</taxon>
        <taxon>Dikarya</taxon>
        <taxon>Basidiomycota</taxon>
        <taxon>Agaricomycotina</taxon>
        <taxon>Agaricomycetes</taxon>
        <taxon>Cantharellales</taxon>
        <taxon>Botryobasidiaceae</taxon>
        <taxon>Botryobasidium</taxon>
    </lineage>
</organism>
<evidence type="ECO:0000256" key="3">
    <source>
        <dbReference type="ARBA" id="ARBA00022617"/>
    </source>
</evidence>